<evidence type="ECO:0000313" key="5">
    <source>
        <dbReference type="EMBL" id="MBB3977563.1"/>
    </source>
</evidence>
<proteinExistence type="predicted"/>
<keyword evidence="1" id="KW-0285">Flavoprotein</keyword>
<dbReference type="EMBL" id="JACIEE010000005">
    <property type="protein sequence ID" value="MBB3977563.1"/>
    <property type="molecule type" value="Genomic_DNA"/>
</dbReference>
<dbReference type="PANTHER" id="PTHR39201:SF1">
    <property type="entry name" value="FLAVODOXIN-LIKE DOMAIN-CONTAINING PROTEIN"/>
    <property type="match status" value="1"/>
</dbReference>
<keyword evidence="2" id="KW-0288">FMN</keyword>
<comment type="caution">
    <text evidence="5">The sequence shown here is derived from an EMBL/GenBank/DDBJ whole genome shotgun (WGS) entry which is preliminary data.</text>
</comment>
<dbReference type="Proteomes" id="UP000574761">
    <property type="component" value="Unassembled WGS sequence"/>
</dbReference>
<sequence>MQNGIARRGLLKAVPLAAAGLMAAAGNAASEERTGSNRTLVACFSRTGNTRVIARQIRRAREADLFEIEAATLYPEDYEETVAQARRETAAGTLPGLSHFVADVRRYDTIYLGFPIWGMTAPPVIRSFLRAHDLSGKVVHPFITHGGYGLGDSLDIIGSLAPQADIRPVFSMEADQERRTLEQVTGWLAG</sequence>
<dbReference type="GO" id="GO:0010181">
    <property type="term" value="F:FMN binding"/>
    <property type="evidence" value="ECO:0007669"/>
    <property type="project" value="InterPro"/>
</dbReference>
<accession>A0A7W6DD24</accession>
<protein>
    <submittedName>
        <fullName evidence="5">Flavodoxin</fullName>
    </submittedName>
</protein>
<keyword evidence="3" id="KW-0732">Signal</keyword>
<evidence type="ECO:0000256" key="3">
    <source>
        <dbReference type="SAM" id="SignalP"/>
    </source>
</evidence>
<dbReference type="Pfam" id="PF12682">
    <property type="entry name" value="Flavodoxin_4"/>
    <property type="match status" value="1"/>
</dbReference>
<dbReference type="Gene3D" id="3.40.50.360">
    <property type="match status" value="1"/>
</dbReference>
<dbReference type="AlphaFoldDB" id="A0A7W6DD24"/>
<evidence type="ECO:0000256" key="1">
    <source>
        <dbReference type="ARBA" id="ARBA00022630"/>
    </source>
</evidence>
<gene>
    <name evidence="5" type="ORF">GGQ64_002769</name>
</gene>
<evidence type="ECO:0000256" key="2">
    <source>
        <dbReference type="ARBA" id="ARBA00022643"/>
    </source>
</evidence>
<dbReference type="InterPro" id="IPR029039">
    <property type="entry name" value="Flavoprotein-like_sf"/>
</dbReference>
<evidence type="ECO:0000259" key="4">
    <source>
        <dbReference type="Pfam" id="PF12682"/>
    </source>
</evidence>
<organism evidence="5 6">
    <name type="scientific">Mycoplana azooxidifex</name>
    <dbReference type="NCBI Taxonomy" id="1636188"/>
    <lineage>
        <taxon>Bacteria</taxon>
        <taxon>Pseudomonadati</taxon>
        <taxon>Pseudomonadota</taxon>
        <taxon>Alphaproteobacteria</taxon>
        <taxon>Hyphomicrobiales</taxon>
        <taxon>Rhizobiaceae</taxon>
        <taxon>Mycoplana</taxon>
    </lineage>
</organism>
<feature type="signal peptide" evidence="3">
    <location>
        <begin position="1"/>
        <end position="28"/>
    </location>
</feature>
<dbReference type="PANTHER" id="PTHR39201">
    <property type="entry name" value="EXPORTED PROTEIN-RELATED"/>
    <property type="match status" value="1"/>
</dbReference>
<name>A0A7W6DD24_9HYPH</name>
<evidence type="ECO:0000313" key="6">
    <source>
        <dbReference type="Proteomes" id="UP000574761"/>
    </source>
</evidence>
<reference evidence="5 6" key="1">
    <citation type="submission" date="2020-08" db="EMBL/GenBank/DDBJ databases">
        <title>Genomic Encyclopedia of Type Strains, Phase IV (KMG-IV): sequencing the most valuable type-strain genomes for metagenomic binning, comparative biology and taxonomic classification.</title>
        <authorList>
            <person name="Goeker M."/>
        </authorList>
    </citation>
    <scope>NUCLEOTIDE SEQUENCE [LARGE SCALE GENOMIC DNA]</scope>
    <source>
        <strain evidence="5 6">DSM 100211</strain>
    </source>
</reference>
<dbReference type="RefSeq" id="WP_183805100.1">
    <property type="nucleotide sequence ID" value="NZ_JACIEE010000005.1"/>
</dbReference>
<dbReference type="SUPFAM" id="SSF52218">
    <property type="entry name" value="Flavoproteins"/>
    <property type="match status" value="1"/>
</dbReference>
<dbReference type="InterPro" id="IPR008254">
    <property type="entry name" value="Flavodoxin/NO_synth"/>
</dbReference>
<keyword evidence="6" id="KW-1185">Reference proteome</keyword>
<feature type="chain" id="PRO_5030580279" evidence="3">
    <location>
        <begin position="29"/>
        <end position="190"/>
    </location>
</feature>
<feature type="domain" description="Flavodoxin-like" evidence="4">
    <location>
        <begin position="39"/>
        <end position="174"/>
    </location>
</feature>